<accession>A0ABU1IQH5</accession>
<proteinExistence type="predicted"/>
<evidence type="ECO:0000256" key="1">
    <source>
        <dbReference type="SAM" id="Phobius"/>
    </source>
</evidence>
<keyword evidence="3" id="KW-1185">Reference proteome</keyword>
<dbReference type="EMBL" id="JAVDQG010000007">
    <property type="protein sequence ID" value="MDR6227057.1"/>
    <property type="molecule type" value="Genomic_DNA"/>
</dbReference>
<sequence>MVIKVLQSVGVGILICLAFGFILGLIGITSPMVVTVALLLLTYLSAGFVAGSHPSNPYLAAGLSGSLLVFFNQGFVILFLAPEAANNPLGLMIAFFVGVVLSLIGGLLGSLVFRRKLV</sequence>
<feature type="transmembrane region" description="Helical" evidence="1">
    <location>
        <begin position="58"/>
        <end position="81"/>
    </location>
</feature>
<feature type="transmembrane region" description="Helical" evidence="1">
    <location>
        <begin position="32"/>
        <end position="51"/>
    </location>
</feature>
<organism evidence="2 3">
    <name type="scientific">Desmospora profundinema</name>
    <dbReference type="NCBI Taxonomy" id="1571184"/>
    <lineage>
        <taxon>Bacteria</taxon>
        <taxon>Bacillati</taxon>
        <taxon>Bacillota</taxon>
        <taxon>Bacilli</taxon>
        <taxon>Bacillales</taxon>
        <taxon>Thermoactinomycetaceae</taxon>
        <taxon>Desmospora</taxon>
    </lineage>
</organism>
<gene>
    <name evidence="2" type="ORF">JOE21_003069</name>
</gene>
<evidence type="ECO:0000313" key="3">
    <source>
        <dbReference type="Proteomes" id="UP001185012"/>
    </source>
</evidence>
<feature type="transmembrane region" description="Helical" evidence="1">
    <location>
        <begin position="93"/>
        <end position="113"/>
    </location>
</feature>
<reference evidence="2 3" key="1">
    <citation type="submission" date="2023-07" db="EMBL/GenBank/DDBJ databases">
        <title>Genomic Encyclopedia of Type Strains, Phase IV (KMG-IV): sequencing the most valuable type-strain genomes for metagenomic binning, comparative biology and taxonomic classification.</title>
        <authorList>
            <person name="Goeker M."/>
        </authorList>
    </citation>
    <scope>NUCLEOTIDE SEQUENCE [LARGE SCALE GENOMIC DNA]</scope>
    <source>
        <strain evidence="2 3">DSM 45903</strain>
    </source>
</reference>
<protein>
    <submittedName>
        <fullName evidence="2">F0F1-type ATP synthase assembly protein I</fullName>
    </submittedName>
</protein>
<evidence type="ECO:0000313" key="2">
    <source>
        <dbReference type="EMBL" id="MDR6227057.1"/>
    </source>
</evidence>
<feature type="transmembrane region" description="Helical" evidence="1">
    <location>
        <begin position="5"/>
        <end position="26"/>
    </location>
</feature>
<dbReference type="Proteomes" id="UP001185012">
    <property type="component" value="Unassembled WGS sequence"/>
</dbReference>
<dbReference type="RefSeq" id="WP_309867804.1">
    <property type="nucleotide sequence ID" value="NZ_JAVDQG010000007.1"/>
</dbReference>
<keyword evidence="1" id="KW-0472">Membrane</keyword>
<name>A0ABU1IQH5_9BACL</name>
<keyword evidence="1" id="KW-0812">Transmembrane</keyword>
<comment type="caution">
    <text evidence="2">The sequence shown here is derived from an EMBL/GenBank/DDBJ whole genome shotgun (WGS) entry which is preliminary data.</text>
</comment>
<keyword evidence="1" id="KW-1133">Transmembrane helix</keyword>